<evidence type="ECO:0000313" key="3">
    <source>
        <dbReference type="EMBL" id="GAA0482599.1"/>
    </source>
</evidence>
<dbReference type="InterPro" id="IPR011761">
    <property type="entry name" value="ATP-grasp"/>
</dbReference>
<proteinExistence type="predicted"/>
<name>A0ABP3KM88_9ACTN</name>
<dbReference type="PROSITE" id="PS50975">
    <property type="entry name" value="ATP_GRASP"/>
    <property type="match status" value="1"/>
</dbReference>
<dbReference type="InterPro" id="IPR040754">
    <property type="entry name" value="PreAtp-grasp"/>
</dbReference>
<dbReference type="Pfam" id="PF18604">
    <property type="entry name" value="PreAtp-grasp"/>
    <property type="match status" value="1"/>
</dbReference>
<keyword evidence="1" id="KW-0547">Nucleotide-binding</keyword>
<protein>
    <submittedName>
        <fullName evidence="3">ATP-grasp domain-containing protein</fullName>
    </submittedName>
</protein>
<reference evidence="4" key="1">
    <citation type="journal article" date="2019" name="Int. J. Syst. Evol. Microbiol.">
        <title>The Global Catalogue of Microorganisms (GCM) 10K type strain sequencing project: providing services to taxonomists for standard genome sequencing and annotation.</title>
        <authorList>
            <consortium name="The Broad Institute Genomics Platform"/>
            <consortium name="The Broad Institute Genome Sequencing Center for Infectious Disease"/>
            <person name="Wu L."/>
            <person name="Ma J."/>
        </authorList>
    </citation>
    <scope>NUCLEOTIDE SEQUENCE [LARGE SCALE GENOMIC DNA]</scope>
    <source>
        <strain evidence="4">JCM 10649</strain>
    </source>
</reference>
<evidence type="ECO:0000256" key="1">
    <source>
        <dbReference type="PROSITE-ProRule" id="PRU00409"/>
    </source>
</evidence>
<comment type="caution">
    <text evidence="3">The sequence shown here is derived from an EMBL/GenBank/DDBJ whole genome shotgun (WGS) entry which is preliminary data.</text>
</comment>
<feature type="domain" description="ATP-grasp" evidence="2">
    <location>
        <begin position="173"/>
        <end position="380"/>
    </location>
</feature>
<dbReference type="InterPro" id="IPR013815">
    <property type="entry name" value="ATP_grasp_subdomain_1"/>
</dbReference>
<keyword evidence="4" id="KW-1185">Reference proteome</keyword>
<keyword evidence="1" id="KW-0067">ATP-binding</keyword>
<dbReference type="EMBL" id="BAAAHB010000076">
    <property type="protein sequence ID" value="GAA0482599.1"/>
    <property type="molecule type" value="Genomic_DNA"/>
</dbReference>
<gene>
    <name evidence="3" type="ORF">GCM10009544_50650</name>
</gene>
<evidence type="ECO:0000313" key="4">
    <source>
        <dbReference type="Proteomes" id="UP001499895"/>
    </source>
</evidence>
<dbReference type="Gene3D" id="3.30.1490.20">
    <property type="entry name" value="ATP-grasp fold, A domain"/>
    <property type="match status" value="1"/>
</dbReference>
<dbReference type="Gene3D" id="3.30.470.20">
    <property type="entry name" value="ATP-grasp fold, B domain"/>
    <property type="match status" value="1"/>
</dbReference>
<dbReference type="InterPro" id="IPR005479">
    <property type="entry name" value="CPAse_ATP-bd"/>
</dbReference>
<organism evidence="3 4">
    <name type="scientific">Streptomyces stramineus</name>
    <dbReference type="NCBI Taxonomy" id="173861"/>
    <lineage>
        <taxon>Bacteria</taxon>
        <taxon>Bacillati</taxon>
        <taxon>Actinomycetota</taxon>
        <taxon>Actinomycetes</taxon>
        <taxon>Kitasatosporales</taxon>
        <taxon>Streptomycetaceae</taxon>
        <taxon>Streptomyces</taxon>
    </lineage>
</organism>
<accession>A0ABP3KM88</accession>
<sequence>MSGVRDIARTAAYTAGLKEALTGRHDARFVWLCNFEAEAAWARGRTGLPLPRASAAGALAHRMEQLGALLAEPGDVLLLGEDLDPDFRRYAERAGLGLPDVLVADGGYQGTPEAVLASPRLLGELRQLAGQGAYLMPMGNSAVEQRIAEVTGLRLAVAGADVCERVNSKIYSRRICAALGLRTVPGHICGSVAELREAVGRYDPGARPLIVKDAYGVSGKGLLVLDSAARADRLLRMVDSRARRTGSDALELVVEHLLPKSADLAYQFVVDRAGRVHLDFVKEALISGGVPNGNLTPAALTDDQHEELVAAAHLLGGRLHEDGFFGVVGVDALLGADGSLYPVLEINARLSMGSYQGRVIERFLPPGGVALAKHYPLTLTRRVPFAGVEAALAAAGGAPGPGGGAVITCFGTLGAGARAAAPSRGRLYTLLFAADRASLTALDGRIARELGRVPGIEETA</sequence>
<dbReference type="Pfam" id="PF02786">
    <property type="entry name" value="CPSase_L_D2"/>
    <property type="match status" value="1"/>
</dbReference>
<dbReference type="Proteomes" id="UP001499895">
    <property type="component" value="Unassembled WGS sequence"/>
</dbReference>
<dbReference type="SUPFAM" id="SSF56059">
    <property type="entry name" value="Glutathione synthetase ATP-binding domain-like"/>
    <property type="match status" value="1"/>
</dbReference>
<evidence type="ECO:0000259" key="2">
    <source>
        <dbReference type="PROSITE" id="PS50975"/>
    </source>
</evidence>